<dbReference type="OrthoDB" id="1948885at2"/>
<dbReference type="AlphaFoldDB" id="A0A1H3Q3X7"/>
<evidence type="ECO:0000313" key="3">
    <source>
        <dbReference type="Proteomes" id="UP000199230"/>
    </source>
</evidence>
<reference evidence="2 3" key="1">
    <citation type="submission" date="2016-10" db="EMBL/GenBank/DDBJ databases">
        <authorList>
            <person name="de Groot N.N."/>
        </authorList>
    </citation>
    <scope>NUCLEOTIDE SEQUENCE [LARGE SCALE GENOMIC DNA]</scope>
    <source>
        <strain evidence="2 3">APO</strain>
    </source>
</reference>
<dbReference type="RefSeq" id="WP_093314575.1">
    <property type="nucleotide sequence ID" value="NZ_FNPV01000008.1"/>
</dbReference>
<name>A0A1H3Q3X7_9FIRM</name>
<keyword evidence="3" id="KW-1185">Reference proteome</keyword>
<feature type="chain" id="PRO_5011552993" description="Copper amine oxidase N-terminal domain-containing protein" evidence="1">
    <location>
        <begin position="24"/>
        <end position="406"/>
    </location>
</feature>
<feature type="signal peptide" evidence="1">
    <location>
        <begin position="1"/>
        <end position="23"/>
    </location>
</feature>
<protein>
    <recommendedName>
        <fullName evidence="4">Copper amine oxidase N-terminal domain-containing protein</fullName>
    </recommendedName>
</protein>
<dbReference type="EMBL" id="FNPV01000008">
    <property type="protein sequence ID" value="SDZ08194.1"/>
    <property type="molecule type" value="Genomic_DNA"/>
</dbReference>
<accession>A0A1H3Q3X7</accession>
<evidence type="ECO:0000256" key="1">
    <source>
        <dbReference type="SAM" id="SignalP"/>
    </source>
</evidence>
<sequence length="406" mass="46750">MKKTLLILSLVAMMLVTMIPVSAETTPGQDYWNEMKKLYEEWQAMESEAVLQLELNFPGEMEQTFSIHVTSQSDMDEFDSYLLIEVTSDDLEMEIPTIEMYTEGTNFYLNQEFVLFLAELAEMSEEVAFEEDFILIENSQTDLQLDSSFLVQILEVLETMEFDFDLNMTLEDDAYHLELDADDIIDLLDAYLMFVITNMDELSTLMGMPQEEVELTEEELKEVLAMYEMFVRPMLKEAKDYIAGSTYKQITTFEEDSYQEVATFHLKTPEGEMKLSMDTTATRLDKADFQLPTSFKVVTEDDIAMMMLGGIEHEVTSEVVVVAVFEVDTDMVYQFDEYDFSEQEANITISTDGRSYIPTDLAAELFDLEPTPAEEVMTIKSLEDYGYTVDWDEASRSIIVSLETIY</sequence>
<organism evidence="2 3">
    <name type="scientific">Tindallia californiensis</name>
    <dbReference type="NCBI Taxonomy" id="159292"/>
    <lineage>
        <taxon>Bacteria</taxon>
        <taxon>Bacillati</taxon>
        <taxon>Bacillota</taxon>
        <taxon>Clostridia</taxon>
        <taxon>Peptostreptococcales</taxon>
        <taxon>Tindalliaceae</taxon>
        <taxon>Tindallia</taxon>
    </lineage>
</organism>
<gene>
    <name evidence="2" type="ORF">SAMN05192546_10877</name>
</gene>
<evidence type="ECO:0000313" key="2">
    <source>
        <dbReference type="EMBL" id="SDZ08194.1"/>
    </source>
</evidence>
<dbReference type="Proteomes" id="UP000199230">
    <property type="component" value="Unassembled WGS sequence"/>
</dbReference>
<keyword evidence="1" id="KW-0732">Signal</keyword>
<evidence type="ECO:0008006" key="4">
    <source>
        <dbReference type="Google" id="ProtNLM"/>
    </source>
</evidence>
<proteinExistence type="predicted"/>